<proteinExistence type="predicted"/>
<dbReference type="GO" id="GO:0005044">
    <property type="term" value="F:scavenger receptor activity"/>
    <property type="evidence" value="ECO:0007669"/>
    <property type="project" value="InterPro"/>
</dbReference>
<dbReference type="Proteomes" id="UP001165065">
    <property type="component" value="Unassembled WGS sequence"/>
</dbReference>
<dbReference type="PROSITE" id="PS00022">
    <property type="entry name" value="EGF_1"/>
    <property type="match status" value="2"/>
</dbReference>
<dbReference type="SUPFAM" id="SSF81296">
    <property type="entry name" value="E set domains"/>
    <property type="match status" value="1"/>
</dbReference>
<feature type="disulfide bond" evidence="5">
    <location>
        <begin position="557"/>
        <end position="567"/>
    </location>
</feature>
<feature type="domain" description="EGF-like" evidence="9">
    <location>
        <begin position="553"/>
        <end position="585"/>
    </location>
</feature>
<dbReference type="InterPro" id="IPR003644">
    <property type="entry name" value="Calx_beta"/>
</dbReference>
<evidence type="ECO:0000256" key="2">
    <source>
        <dbReference type="ARBA" id="ARBA00022729"/>
    </source>
</evidence>
<sequence length="1011" mass="107478">MCASEVHTSSTLQPSFRSFSRFVVIALSFLLLSLLPHVSAVNNDGLEICRNLHLDQQLSTIPSTTPTLILEWPIGYTHTGDADVSALLDPSDTSRFAPSVKFKLTLSSPSSGVRLYSITYLDDEGNGVLLDLSTQEAYDALVEDEGEGRLTITIPHSSYINPDKATWTDMRDISISVLGPPTVAVVTELLRLCSTYESPAFCSIPTSDSYQTSCSICRCQTCHNCGCSAIVWGGCSHGSCTSNGCWCSPACKCCEDCAGYECNCEQCCEQAVVEGCSIGGTFKVNELSPSNGIGGGNTTIQVLGEGFFRNAGNITCQFGEKTTPGVFVSSSSITCVSPPVDMGGADFLDVPFSLSLDGLTFTDPTTSHFKYIDCPGGCSDNCGAEECRCPQGMYGSTCQHVCDCVNADGCASLTGDCHCRYGWTGEKCDVLCPGETSTCDGNGACYLGDEGNGECVCFGGFWGEECGGVCPGVGGKVCGGRGECEKDDGLCDCRQGYYGPQCELECPGGGSNSCSGNGVCCTGLGSSKEFSPCDDTPIGNCACEAGWRGSACSERYCFQGCFGNGVCGDGGICACEEGWGGEFCNVESGTDPSKAYIQFDRATYFTSESLGTVKFNVTRYGNIDEDVSVMFKTVGLTATPGKDYIEANERLLWVAESGEPKEISIIIMRNEGVSEGEESFELTLTSPVPKGKCALGKTHTAVVKIAAKEDNVGKNTEIAMITIHIMRDDGRDLEFMKKKFASSTVTATGLEASQVVFPSDSVAIVGDNVLSLEFHILPSSSSTKSVRDGVKDFLGAMADPTSALYTEDMKKYCPIDISFQPDVQIVVVDPTAEGGGVNIAAIILPILMIFVGGGGILWLKRKEVREWLLRRLAQIKFQEMQQEDNETVNAMHQSGEGGMDTFRGIKREFDNMKRRYFGGAAVARGYNDVVGGDFELNEYNTGEEVVGYAEVVGREEGTRGVGGFASGVVRSDEADIVRVGKGEGGEGGHGGDEPGGSTKLISKKKIIQIEL</sequence>
<dbReference type="PROSITE" id="PS50026">
    <property type="entry name" value="EGF_3"/>
    <property type="match status" value="2"/>
</dbReference>
<feature type="compositionally biased region" description="Basic and acidic residues" evidence="6">
    <location>
        <begin position="980"/>
        <end position="992"/>
    </location>
</feature>
<keyword evidence="11" id="KW-1185">Reference proteome</keyword>
<dbReference type="InterPro" id="IPR013783">
    <property type="entry name" value="Ig-like_fold"/>
</dbReference>
<evidence type="ECO:0000256" key="6">
    <source>
        <dbReference type="SAM" id="MobiDB-lite"/>
    </source>
</evidence>
<keyword evidence="7" id="KW-0812">Transmembrane</keyword>
<evidence type="ECO:0000259" key="9">
    <source>
        <dbReference type="PROSITE" id="PS50026"/>
    </source>
</evidence>
<gene>
    <name evidence="10" type="ORF">TrCOL_g5854</name>
</gene>
<dbReference type="PRINTS" id="PR00011">
    <property type="entry name" value="EGFLAMININ"/>
</dbReference>
<dbReference type="Pfam" id="PF01833">
    <property type="entry name" value="TIG"/>
    <property type="match status" value="1"/>
</dbReference>
<keyword evidence="3" id="KW-0677">Repeat</keyword>
<dbReference type="InterPro" id="IPR042635">
    <property type="entry name" value="MEGF10/SREC1/2-like"/>
</dbReference>
<feature type="signal peptide" evidence="8">
    <location>
        <begin position="1"/>
        <end position="40"/>
    </location>
</feature>
<dbReference type="GO" id="GO:0016020">
    <property type="term" value="C:membrane"/>
    <property type="evidence" value="ECO:0007669"/>
    <property type="project" value="InterPro"/>
</dbReference>
<evidence type="ECO:0000313" key="11">
    <source>
        <dbReference type="Proteomes" id="UP001165065"/>
    </source>
</evidence>
<accession>A0A9W7LF47</accession>
<dbReference type="InterPro" id="IPR038081">
    <property type="entry name" value="CalX-like_sf"/>
</dbReference>
<evidence type="ECO:0000313" key="10">
    <source>
        <dbReference type="EMBL" id="GMI47773.1"/>
    </source>
</evidence>
<name>A0A9W7LF47_9STRA</name>
<evidence type="ECO:0000256" key="5">
    <source>
        <dbReference type="PROSITE-ProRule" id="PRU00076"/>
    </source>
</evidence>
<dbReference type="PANTHER" id="PTHR24043">
    <property type="entry name" value="SCAVENGER RECEPTOR CLASS F"/>
    <property type="match status" value="1"/>
</dbReference>
<organism evidence="10 11">
    <name type="scientific">Triparma columacea</name>
    <dbReference type="NCBI Taxonomy" id="722753"/>
    <lineage>
        <taxon>Eukaryota</taxon>
        <taxon>Sar</taxon>
        <taxon>Stramenopiles</taxon>
        <taxon>Ochrophyta</taxon>
        <taxon>Bolidophyceae</taxon>
        <taxon>Parmales</taxon>
        <taxon>Triparmaceae</taxon>
        <taxon>Triparma</taxon>
    </lineage>
</organism>
<feature type="transmembrane region" description="Helical" evidence="7">
    <location>
        <begin position="839"/>
        <end position="859"/>
    </location>
</feature>
<comment type="caution">
    <text evidence="5">Lacks conserved residue(s) required for the propagation of feature annotation.</text>
</comment>
<dbReference type="OrthoDB" id="112528at2759"/>
<comment type="caution">
    <text evidence="10">The sequence shown here is derived from an EMBL/GenBank/DDBJ whole genome shotgun (WGS) entry which is preliminary data.</text>
</comment>
<feature type="region of interest" description="Disordered" evidence="6">
    <location>
        <begin position="980"/>
        <end position="999"/>
    </location>
</feature>
<feature type="disulfide bond" evidence="5">
    <location>
        <begin position="493"/>
        <end position="502"/>
    </location>
</feature>
<dbReference type="InterPro" id="IPR002909">
    <property type="entry name" value="IPT_dom"/>
</dbReference>
<keyword evidence="4" id="KW-0106">Calcium</keyword>
<feature type="disulfide bond" evidence="5">
    <location>
        <begin position="575"/>
        <end position="584"/>
    </location>
</feature>
<dbReference type="Gene3D" id="2.10.25.10">
    <property type="entry name" value="Laminin"/>
    <property type="match status" value="2"/>
</dbReference>
<keyword evidence="1 5" id="KW-0245">EGF-like domain</keyword>
<evidence type="ECO:0000256" key="7">
    <source>
        <dbReference type="SAM" id="Phobius"/>
    </source>
</evidence>
<feature type="domain" description="EGF-like" evidence="9">
    <location>
        <begin position="467"/>
        <end position="503"/>
    </location>
</feature>
<dbReference type="Gene3D" id="2.60.40.10">
    <property type="entry name" value="Immunoglobulins"/>
    <property type="match status" value="1"/>
</dbReference>
<keyword evidence="7" id="KW-0472">Membrane</keyword>
<keyword evidence="7" id="KW-1133">Transmembrane helix</keyword>
<dbReference type="InterPro" id="IPR014756">
    <property type="entry name" value="Ig_E-set"/>
</dbReference>
<evidence type="ECO:0000256" key="1">
    <source>
        <dbReference type="ARBA" id="ARBA00022536"/>
    </source>
</evidence>
<dbReference type="EMBL" id="BRYA01000358">
    <property type="protein sequence ID" value="GMI47773.1"/>
    <property type="molecule type" value="Genomic_DNA"/>
</dbReference>
<feature type="chain" id="PRO_5040944541" description="EGF-like domain-containing protein" evidence="8">
    <location>
        <begin position="41"/>
        <end position="1011"/>
    </location>
</feature>
<protein>
    <recommendedName>
        <fullName evidence="9">EGF-like domain-containing protein</fullName>
    </recommendedName>
</protein>
<evidence type="ECO:0000256" key="3">
    <source>
        <dbReference type="ARBA" id="ARBA00022737"/>
    </source>
</evidence>
<dbReference type="PANTHER" id="PTHR24043:SF8">
    <property type="entry name" value="EGF-LIKE DOMAIN-CONTAINING PROTEIN"/>
    <property type="match status" value="1"/>
</dbReference>
<keyword evidence="5" id="KW-1015">Disulfide bond</keyword>
<dbReference type="SUPFAM" id="SSF141072">
    <property type="entry name" value="CalX-like"/>
    <property type="match status" value="1"/>
</dbReference>
<dbReference type="InterPro" id="IPR000742">
    <property type="entry name" value="EGF"/>
</dbReference>
<keyword evidence="2 8" id="KW-0732">Signal</keyword>
<dbReference type="Pfam" id="PF03160">
    <property type="entry name" value="Calx-beta"/>
    <property type="match status" value="1"/>
</dbReference>
<dbReference type="Gene3D" id="2.60.40.2030">
    <property type="match status" value="1"/>
</dbReference>
<evidence type="ECO:0000256" key="8">
    <source>
        <dbReference type="SAM" id="SignalP"/>
    </source>
</evidence>
<dbReference type="GO" id="GO:0007154">
    <property type="term" value="P:cell communication"/>
    <property type="evidence" value="ECO:0007669"/>
    <property type="project" value="InterPro"/>
</dbReference>
<evidence type="ECO:0000256" key="4">
    <source>
        <dbReference type="ARBA" id="ARBA00022837"/>
    </source>
</evidence>
<dbReference type="AlphaFoldDB" id="A0A9W7LF47"/>
<dbReference type="CDD" id="cd00102">
    <property type="entry name" value="IPT"/>
    <property type="match status" value="1"/>
</dbReference>
<reference evidence="11" key="1">
    <citation type="journal article" date="2023" name="Commun. Biol.">
        <title>Genome analysis of Parmales, the sister group of diatoms, reveals the evolutionary specialization of diatoms from phago-mixotrophs to photoautotrophs.</title>
        <authorList>
            <person name="Ban H."/>
            <person name="Sato S."/>
            <person name="Yoshikawa S."/>
            <person name="Yamada K."/>
            <person name="Nakamura Y."/>
            <person name="Ichinomiya M."/>
            <person name="Sato N."/>
            <person name="Blanc-Mathieu R."/>
            <person name="Endo H."/>
            <person name="Kuwata A."/>
            <person name="Ogata H."/>
        </authorList>
    </citation>
    <scope>NUCLEOTIDE SEQUENCE [LARGE SCALE GENOMIC DNA]</scope>
</reference>
<dbReference type="SMART" id="SM00237">
    <property type="entry name" value="Calx_beta"/>
    <property type="match status" value="1"/>
</dbReference>
<dbReference type="PROSITE" id="PS01186">
    <property type="entry name" value="EGF_2"/>
    <property type="match status" value="1"/>
</dbReference>